<sequence length="167" mass="19346">MVVVVDREHRAEVRFKLRLDRQVWCIRRGTVRPEFDLILGVDWLVEHRVGLDYESKMVSFKVGDEEEAVMVGECRDYLSNTIFDLITEKSVRKVSDVYLAYMHDISVVSLAMERIHTVKDFPDVFPEELLRLPLDRKVEDNSDVHCCIPYSTKIVEGIKVATSGTSR</sequence>
<name>A0A5B6WJG0_9ROSI</name>
<proteinExistence type="predicted"/>
<reference evidence="2" key="1">
    <citation type="journal article" date="2019" name="Plant Biotechnol. J.">
        <title>Genome sequencing of the Australian wild diploid species Gossypium australe highlights disease resistance and delayed gland morphogenesis.</title>
        <authorList>
            <person name="Cai Y."/>
            <person name="Cai X."/>
            <person name="Wang Q."/>
            <person name="Wang P."/>
            <person name="Zhang Y."/>
            <person name="Cai C."/>
            <person name="Xu Y."/>
            <person name="Wang K."/>
            <person name="Zhou Z."/>
            <person name="Wang C."/>
            <person name="Geng S."/>
            <person name="Li B."/>
            <person name="Dong Q."/>
            <person name="Hou Y."/>
            <person name="Wang H."/>
            <person name="Ai P."/>
            <person name="Liu Z."/>
            <person name="Yi F."/>
            <person name="Sun M."/>
            <person name="An G."/>
            <person name="Cheng J."/>
            <person name="Zhang Y."/>
            <person name="Shi Q."/>
            <person name="Xie Y."/>
            <person name="Shi X."/>
            <person name="Chang Y."/>
            <person name="Huang F."/>
            <person name="Chen Y."/>
            <person name="Hong S."/>
            <person name="Mi L."/>
            <person name="Sun Q."/>
            <person name="Zhang L."/>
            <person name="Zhou B."/>
            <person name="Peng R."/>
            <person name="Zhang X."/>
            <person name="Liu F."/>
        </authorList>
    </citation>
    <scope>NUCLEOTIDE SEQUENCE [LARGE SCALE GENOMIC DNA]</scope>
    <source>
        <strain evidence="2">cv. PA1801</strain>
    </source>
</reference>
<evidence type="ECO:0000313" key="2">
    <source>
        <dbReference type="Proteomes" id="UP000325315"/>
    </source>
</evidence>
<dbReference type="Proteomes" id="UP000325315">
    <property type="component" value="Unassembled WGS sequence"/>
</dbReference>
<organism evidence="1 2">
    <name type="scientific">Gossypium australe</name>
    <dbReference type="NCBI Taxonomy" id="47621"/>
    <lineage>
        <taxon>Eukaryota</taxon>
        <taxon>Viridiplantae</taxon>
        <taxon>Streptophyta</taxon>
        <taxon>Embryophyta</taxon>
        <taxon>Tracheophyta</taxon>
        <taxon>Spermatophyta</taxon>
        <taxon>Magnoliopsida</taxon>
        <taxon>eudicotyledons</taxon>
        <taxon>Gunneridae</taxon>
        <taxon>Pentapetalae</taxon>
        <taxon>rosids</taxon>
        <taxon>malvids</taxon>
        <taxon>Malvales</taxon>
        <taxon>Malvaceae</taxon>
        <taxon>Malvoideae</taxon>
        <taxon>Gossypium</taxon>
    </lineage>
</organism>
<evidence type="ECO:0000313" key="1">
    <source>
        <dbReference type="EMBL" id="KAA3480982.1"/>
    </source>
</evidence>
<dbReference type="OrthoDB" id="437338at2759"/>
<keyword evidence="2" id="KW-1185">Reference proteome</keyword>
<gene>
    <name evidence="1" type="ORF">EPI10_021383</name>
</gene>
<protein>
    <submittedName>
        <fullName evidence="1">RVP_2 domain-containing protein</fullName>
    </submittedName>
</protein>
<dbReference type="AlphaFoldDB" id="A0A5B6WJG0"/>
<accession>A0A5B6WJG0</accession>
<comment type="caution">
    <text evidence="1">The sequence shown here is derived from an EMBL/GenBank/DDBJ whole genome shotgun (WGS) entry which is preliminary data.</text>
</comment>
<dbReference type="EMBL" id="SMMG02000003">
    <property type="protein sequence ID" value="KAA3480982.1"/>
    <property type="molecule type" value="Genomic_DNA"/>
</dbReference>